<evidence type="ECO:0000259" key="2">
    <source>
        <dbReference type="Pfam" id="PF07589"/>
    </source>
</evidence>
<dbReference type="InterPro" id="IPR013424">
    <property type="entry name" value="Ice-binding_C"/>
</dbReference>
<feature type="signal peptide" evidence="1">
    <location>
        <begin position="1"/>
        <end position="27"/>
    </location>
</feature>
<keyword evidence="4" id="KW-1185">Reference proteome</keyword>
<feature type="chain" id="PRO_5046799451" evidence="1">
    <location>
        <begin position="28"/>
        <end position="246"/>
    </location>
</feature>
<dbReference type="RefSeq" id="WP_283431121.1">
    <property type="nucleotide sequence ID" value="NZ_FXUG01000001.1"/>
</dbReference>
<protein>
    <submittedName>
        <fullName evidence="3">PEP-CTERM protein-sorting domain-containing protein</fullName>
    </submittedName>
</protein>
<proteinExistence type="predicted"/>
<feature type="domain" description="Ice-binding protein C-terminal" evidence="2">
    <location>
        <begin position="217"/>
        <end position="240"/>
    </location>
</feature>
<comment type="caution">
    <text evidence="3">The sequence shown here is derived from an EMBL/GenBank/DDBJ whole genome shotgun (WGS) entry which is preliminary data.</text>
</comment>
<evidence type="ECO:0000256" key="1">
    <source>
        <dbReference type="SAM" id="SignalP"/>
    </source>
</evidence>
<reference evidence="3 4" key="1">
    <citation type="submission" date="2017-05" db="EMBL/GenBank/DDBJ databases">
        <authorList>
            <person name="Varghese N."/>
            <person name="Submissions S."/>
        </authorList>
    </citation>
    <scope>NUCLEOTIDE SEQUENCE [LARGE SCALE GENOMIC DNA]</scope>
    <source>
        <strain evidence="3 4">DSM 25457</strain>
    </source>
</reference>
<dbReference type="NCBIfam" id="TIGR02595">
    <property type="entry name" value="PEP_CTERM"/>
    <property type="match status" value="1"/>
</dbReference>
<gene>
    <name evidence="3" type="ORF">SAMN06265222_101965</name>
</gene>
<dbReference type="Pfam" id="PF07589">
    <property type="entry name" value="PEP-CTERM"/>
    <property type="match status" value="1"/>
</dbReference>
<keyword evidence="1" id="KW-0732">Signal</keyword>
<sequence length="246" mass="25127">MKNRILRLKNIACAAVIVLMMAGNASAALVYSTDFTTSYTTSNAALDLGGATPDVVAGDWFGSSQTPGVAGDVLTLGILGDNRFRGSGVWLDTTGWATGLVTVEVDVTSYTAGTDGATTFFQAYAATGVDATNLVSLDLHSGPDVDPTGSTGTATISALGSDQLITGAGTDVPFTFNFNGTDQFVGLVFANNNPNVTPNANTGATVVLDNLTVDVTAVPEPSSVALFLGGIGVLAMRRRRHLKAAA</sequence>
<dbReference type="EMBL" id="FXUG01000001">
    <property type="protein sequence ID" value="SMP43610.1"/>
    <property type="molecule type" value="Genomic_DNA"/>
</dbReference>
<evidence type="ECO:0000313" key="4">
    <source>
        <dbReference type="Proteomes" id="UP001158067"/>
    </source>
</evidence>
<accession>A0ABY1PRL5</accession>
<evidence type="ECO:0000313" key="3">
    <source>
        <dbReference type="EMBL" id="SMP43610.1"/>
    </source>
</evidence>
<name>A0ABY1PRL5_9BACT</name>
<dbReference type="Proteomes" id="UP001158067">
    <property type="component" value="Unassembled WGS sequence"/>
</dbReference>
<organism evidence="3 4">
    <name type="scientific">Neorhodopirellula lusitana</name>
    <dbReference type="NCBI Taxonomy" id="445327"/>
    <lineage>
        <taxon>Bacteria</taxon>
        <taxon>Pseudomonadati</taxon>
        <taxon>Planctomycetota</taxon>
        <taxon>Planctomycetia</taxon>
        <taxon>Pirellulales</taxon>
        <taxon>Pirellulaceae</taxon>
        <taxon>Neorhodopirellula</taxon>
    </lineage>
</organism>